<reference evidence="2 3" key="1">
    <citation type="submission" date="2019-03" db="EMBL/GenBank/DDBJ databases">
        <title>Seongchinamella monodicae gen. nov., sp. nov., a novel member of the Gammaproteobacteria isolated from a tidal mudflat of beach.</title>
        <authorList>
            <person name="Yang H.G."/>
            <person name="Kang J.W."/>
            <person name="Lee S.D."/>
        </authorList>
    </citation>
    <scope>NUCLEOTIDE SEQUENCE [LARGE SCALE GENOMIC DNA]</scope>
    <source>
        <strain evidence="2 3">GH4-78</strain>
    </source>
</reference>
<comment type="caution">
    <text evidence="2">The sequence shown here is derived from an EMBL/GenBank/DDBJ whole genome shotgun (WGS) entry which is preliminary data.</text>
</comment>
<dbReference type="Gene3D" id="2.60.120.10">
    <property type="entry name" value="Jelly Rolls"/>
    <property type="match status" value="1"/>
</dbReference>
<dbReference type="RefSeq" id="WP_133213547.1">
    <property type="nucleotide sequence ID" value="NZ_SMSE01000003.1"/>
</dbReference>
<feature type="compositionally biased region" description="Basic and acidic residues" evidence="1">
    <location>
        <begin position="69"/>
        <end position="80"/>
    </location>
</feature>
<dbReference type="EMBL" id="SMSE01000003">
    <property type="protein sequence ID" value="TDG12604.1"/>
    <property type="molecule type" value="Genomic_DNA"/>
</dbReference>
<protein>
    <submittedName>
        <fullName evidence="2">Uncharacterized protein</fullName>
    </submittedName>
</protein>
<dbReference type="InterPro" id="IPR011051">
    <property type="entry name" value="RmlC_Cupin_sf"/>
</dbReference>
<dbReference type="OrthoDB" id="7059163at2"/>
<feature type="region of interest" description="Disordered" evidence="1">
    <location>
        <begin position="60"/>
        <end position="87"/>
    </location>
</feature>
<name>A0A4R5LPW6_9GAMM</name>
<proteinExistence type="predicted"/>
<accession>A0A4R5LPW6</accession>
<dbReference type="SUPFAM" id="SSF51182">
    <property type="entry name" value="RmlC-like cupins"/>
    <property type="match status" value="1"/>
</dbReference>
<evidence type="ECO:0000313" key="2">
    <source>
        <dbReference type="EMBL" id="TDG12604.1"/>
    </source>
</evidence>
<keyword evidence="3" id="KW-1185">Reference proteome</keyword>
<dbReference type="InterPro" id="IPR014710">
    <property type="entry name" value="RmlC-like_jellyroll"/>
</dbReference>
<organism evidence="2 3">
    <name type="scientific">Seongchinamella unica</name>
    <dbReference type="NCBI Taxonomy" id="2547392"/>
    <lineage>
        <taxon>Bacteria</taxon>
        <taxon>Pseudomonadati</taxon>
        <taxon>Pseudomonadota</taxon>
        <taxon>Gammaproteobacteria</taxon>
        <taxon>Cellvibrionales</taxon>
        <taxon>Halieaceae</taxon>
        <taxon>Seongchinamella</taxon>
    </lineage>
</organism>
<evidence type="ECO:0000313" key="3">
    <source>
        <dbReference type="Proteomes" id="UP000295554"/>
    </source>
</evidence>
<dbReference type="AlphaFoldDB" id="A0A4R5LPW6"/>
<dbReference type="Proteomes" id="UP000295554">
    <property type="component" value="Unassembled WGS sequence"/>
</dbReference>
<evidence type="ECO:0000256" key="1">
    <source>
        <dbReference type="SAM" id="MobiDB-lite"/>
    </source>
</evidence>
<sequence length="87" mass="9615">MITQKEFIDEVVALGAETIKAGETLSFDKSAIHSVHNLLDTFTGAIHVYGGDFLDTDRSEWDPETLSEQPRDPSRMKFSDGLEPSAT</sequence>
<gene>
    <name evidence="2" type="ORF">E2F43_13510</name>
</gene>